<dbReference type="InterPro" id="IPR001356">
    <property type="entry name" value="HD"/>
</dbReference>
<dbReference type="SUPFAM" id="SSF46689">
    <property type="entry name" value="Homeodomain-like"/>
    <property type="match status" value="1"/>
</dbReference>
<keyword evidence="3" id="KW-0805">Transcription regulation</keyword>
<comment type="subcellular location">
    <subcellularLocation>
        <location evidence="1 8">Nucleus</location>
    </subcellularLocation>
</comment>
<dbReference type="CDD" id="cd00086">
    <property type="entry name" value="homeodomain"/>
    <property type="match status" value="1"/>
</dbReference>
<evidence type="ECO:0000256" key="4">
    <source>
        <dbReference type="ARBA" id="ARBA00023125"/>
    </source>
</evidence>
<keyword evidence="7 8" id="KW-0539">Nucleus</keyword>
<feature type="domain" description="Homeobox" evidence="10">
    <location>
        <begin position="96"/>
        <end position="159"/>
    </location>
</feature>
<evidence type="ECO:0000256" key="5">
    <source>
        <dbReference type="ARBA" id="ARBA00023155"/>
    </source>
</evidence>
<keyword evidence="4 8" id="KW-0238">DNA-binding</keyword>
<comment type="similarity">
    <text evidence="2">Belongs to the TALE/BELL homeobox family.</text>
</comment>
<keyword evidence="6" id="KW-0804">Transcription</keyword>
<dbReference type="Pfam" id="PF05920">
    <property type="entry name" value="Homeobox_KN"/>
    <property type="match status" value="1"/>
</dbReference>
<reference evidence="11" key="1">
    <citation type="submission" date="2018-02" db="EMBL/GenBank/DDBJ databases">
        <authorList>
            <person name="Cohen D.B."/>
            <person name="Kent A.D."/>
        </authorList>
    </citation>
    <scope>NUCLEOTIDE SEQUENCE</scope>
</reference>
<dbReference type="FunFam" id="1.10.10.60:FF:000117">
    <property type="entry name" value="BEL1-like homeodomain protein 9"/>
    <property type="match status" value="1"/>
</dbReference>
<accession>A0A2N9GXD2</accession>
<name>A0A2N9GXD2_FAGSY</name>
<dbReference type="SMART" id="SM00389">
    <property type="entry name" value="HOX"/>
    <property type="match status" value="1"/>
</dbReference>
<evidence type="ECO:0000256" key="7">
    <source>
        <dbReference type="ARBA" id="ARBA00023242"/>
    </source>
</evidence>
<feature type="compositionally biased region" description="Polar residues" evidence="9">
    <location>
        <begin position="174"/>
        <end position="185"/>
    </location>
</feature>
<dbReference type="InterPro" id="IPR008422">
    <property type="entry name" value="KN_HD"/>
</dbReference>
<keyword evidence="5 8" id="KW-0371">Homeobox</keyword>
<evidence type="ECO:0000256" key="2">
    <source>
        <dbReference type="ARBA" id="ARBA00006454"/>
    </source>
</evidence>
<organism evidence="11">
    <name type="scientific">Fagus sylvatica</name>
    <name type="common">Beechnut</name>
    <dbReference type="NCBI Taxonomy" id="28930"/>
    <lineage>
        <taxon>Eukaryota</taxon>
        <taxon>Viridiplantae</taxon>
        <taxon>Streptophyta</taxon>
        <taxon>Embryophyta</taxon>
        <taxon>Tracheophyta</taxon>
        <taxon>Spermatophyta</taxon>
        <taxon>Magnoliopsida</taxon>
        <taxon>eudicotyledons</taxon>
        <taxon>Gunneridae</taxon>
        <taxon>Pentapetalae</taxon>
        <taxon>rosids</taxon>
        <taxon>fabids</taxon>
        <taxon>Fagales</taxon>
        <taxon>Fagaceae</taxon>
        <taxon>Fagus</taxon>
    </lineage>
</organism>
<evidence type="ECO:0000256" key="8">
    <source>
        <dbReference type="PROSITE-ProRule" id="PRU00108"/>
    </source>
</evidence>
<dbReference type="EMBL" id="OIVN01002502">
    <property type="protein sequence ID" value="SPD04173.1"/>
    <property type="molecule type" value="Genomic_DNA"/>
</dbReference>
<feature type="region of interest" description="Disordered" evidence="9">
    <location>
        <begin position="215"/>
        <end position="239"/>
    </location>
</feature>
<dbReference type="GO" id="GO:0005634">
    <property type="term" value="C:nucleus"/>
    <property type="evidence" value="ECO:0007669"/>
    <property type="project" value="UniProtKB-SubCell"/>
</dbReference>
<dbReference type="PROSITE" id="PS50071">
    <property type="entry name" value="HOMEOBOX_2"/>
    <property type="match status" value="1"/>
</dbReference>
<dbReference type="InterPro" id="IPR006563">
    <property type="entry name" value="POX_dom"/>
</dbReference>
<evidence type="ECO:0000256" key="6">
    <source>
        <dbReference type="ARBA" id="ARBA00023163"/>
    </source>
</evidence>
<dbReference type="InterPro" id="IPR050224">
    <property type="entry name" value="TALE_homeobox"/>
</dbReference>
<feature type="region of interest" description="Disordered" evidence="9">
    <location>
        <begin position="171"/>
        <end position="201"/>
    </location>
</feature>
<evidence type="ECO:0000259" key="10">
    <source>
        <dbReference type="PROSITE" id="PS50071"/>
    </source>
</evidence>
<dbReference type="Pfam" id="PF07526">
    <property type="entry name" value="POX"/>
    <property type="match status" value="1"/>
</dbReference>
<dbReference type="GO" id="GO:0006355">
    <property type="term" value="P:regulation of DNA-templated transcription"/>
    <property type="evidence" value="ECO:0007669"/>
    <property type="project" value="InterPro"/>
</dbReference>
<evidence type="ECO:0000313" key="11">
    <source>
        <dbReference type="EMBL" id="SPD04173.1"/>
    </source>
</evidence>
<protein>
    <recommendedName>
        <fullName evidence="10">Homeobox domain-containing protein</fullName>
    </recommendedName>
</protein>
<gene>
    <name evidence="11" type="ORF">FSB_LOCUS32055</name>
</gene>
<evidence type="ECO:0000256" key="9">
    <source>
        <dbReference type="SAM" id="MobiDB-lite"/>
    </source>
</evidence>
<dbReference type="Gene3D" id="1.10.10.60">
    <property type="entry name" value="Homeodomain-like"/>
    <property type="match status" value="1"/>
</dbReference>
<evidence type="ECO:0000256" key="3">
    <source>
        <dbReference type="ARBA" id="ARBA00023015"/>
    </source>
</evidence>
<proteinExistence type="inferred from homology"/>
<evidence type="ECO:0000256" key="1">
    <source>
        <dbReference type="ARBA" id="ARBA00004123"/>
    </source>
</evidence>
<dbReference type="AlphaFoldDB" id="A0A2N9GXD2"/>
<dbReference type="GO" id="GO:0003677">
    <property type="term" value="F:DNA binding"/>
    <property type="evidence" value="ECO:0007669"/>
    <property type="project" value="UniProtKB-UniRule"/>
</dbReference>
<dbReference type="InterPro" id="IPR009057">
    <property type="entry name" value="Homeodomain-like_sf"/>
</dbReference>
<sequence length="316" mass="35203">MQMVVSSFESVAGLSAATPYISLALKSVTRHFRSLKNAISDQLKHIRKALGEDFSSPTTGTSSSKVDTSTARLKYLDQGLQRHKYGGGNVGFLETQHVWRPQRGLPERSVAILRAWLFEHFLHPYPTDTDKHMLATQTGLSRNQVSNWFINARVRVWKPMVEEIHMLETKGLTEANQHSSKNDGNSAGEGSRPDGEQLSNNLSINVMPNKQLECLGMDSSMSSGHRLSAEQWNQEKRSRVDCQIPTSMDGSSLMGFVPYQRSGLEIGGLGAVSLTLGLRHGAESAQHQHQHQQQLQQQEDQLRQQFGGQMIHDFVG</sequence>
<feature type="DNA-binding region" description="Homeobox" evidence="8">
    <location>
        <begin position="98"/>
        <end position="160"/>
    </location>
</feature>
<dbReference type="PANTHER" id="PTHR11850">
    <property type="entry name" value="HOMEOBOX PROTEIN TRANSCRIPTION FACTORS"/>
    <property type="match status" value="1"/>
</dbReference>